<evidence type="ECO:0000256" key="1">
    <source>
        <dbReference type="SAM" id="Coils"/>
    </source>
</evidence>
<organism evidence="4 5">
    <name type="scientific">Saltatorellus ferox</name>
    <dbReference type="NCBI Taxonomy" id="2528018"/>
    <lineage>
        <taxon>Bacteria</taxon>
        <taxon>Pseudomonadati</taxon>
        <taxon>Planctomycetota</taxon>
        <taxon>Planctomycetia</taxon>
        <taxon>Planctomycetia incertae sedis</taxon>
        <taxon>Saltatorellus</taxon>
    </lineage>
</organism>
<feature type="transmembrane region" description="Helical" evidence="3">
    <location>
        <begin position="34"/>
        <end position="52"/>
    </location>
</feature>
<dbReference type="EMBL" id="CP036434">
    <property type="protein sequence ID" value="QDV06003.1"/>
    <property type="molecule type" value="Genomic_DNA"/>
</dbReference>
<evidence type="ECO:0000313" key="4">
    <source>
        <dbReference type="EMBL" id="QDV06003.1"/>
    </source>
</evidence>
<keyword evidence="5" id="KW-1185">Reference proteome</keyword>
<evidence type="ECO:0000256" key="3">
    <source>
        <dbReference type="SAM" id="Phobius"/>
    </source>
</evidence>
<keyword evidence="3" id="KW-0472">Membrane</keyword>
<feature type="transmembrane region" description="Helical" evidence="3">
    <location>
        <begin position="64"/>
        <end position="83"/>
    </location>
</feature>
<name>A0A518EPJ4_9BACT</name>
<dbReference type="RefSeq" id="WP_145195796.1">
    <property type="nucleotide sequence ID" value="NZ_CP036434.1"/>
</dbReference>
<reference evidence="4 5" key="1">
    <citation type="submission" date="2019-02" db="EMBL/GenBank/DDBJ databases">
        <title>Deep-cultivation of Planctomycetes and their phenomic and genomic characterization uncovers novel biology.</title>
        <authorList>
            <person name="Wiegand S."/>
            <person name="Jogler M."/>
            <person name="Boedeker C."/>
            <person name="Pinto D."/>
            <person name="Vollmers J."/>
            <person name="Rivas-Marin E."/>
            <person name="Kohn T."/>
            <person name="Peeters S.H."/>
            <person name="Heuer A."/>
            <person name="Rast P."/>
            <person name="Oberbeckmann S."/>
            <person name="Bunk B."/>
            <person name="Jeske O."/>
            <person name="Meyerdierks A."/>
            <person name="Storesund J.E."/>
            <person name="Kallscheuer N."/>
            <person name="Luecker S."/>
            <person name="Lage O.M."/>
            <person name="Pohl T."/>
            <person name="Merkel B.J."/>
            <person name="Hornburger P."/>
            <person name="Mueller R.-W."/>
            <person name="Bruemmer F."/>
            <person name="Labrenz M."/>
            <person name="Spormann A.M."/>
            <person name="Op den Camp H."/>
            <person name="Overmann J."/>
            <person name="Amann R."/>
            <person name="Jetten M.S.M."/>
            <person name="Mascher T."/>
            <person name="Medema M.H."/>
            <person name="Devos D.P."/>
            <person name="Kaster A.-K."/>
            <person name="Ovreas L."/>
            <person name="Rohde M."/>
            <person name="Galperin M.Y."/>
            <person name="Jogler C."/>
        </authorList>
    </citation>
    <scope>NUCLEOTIDE SEQUENCE [LARGE SCALE GENOMIC DNA]</scope>
    <source>
        <strain evidence="4 5">Poly30</strain>
    </source>
</reference>
<gene>
    <name evidence="4" type="ORF">Poly30_15070</name>
</gene>
<protein>
    <submittedName>
        <fullName evidence="4">Uncharacterized protein</fullName>
    </submittedName>
</protein>
<dbReference type="AlphaFoldDB" id="A0A518EPJ4"/>
<proteinExistence type="predicted"/>
<keyword evidence="3" id="KW-0812">Transmembrane</keyword>
<feature type="compositionally biased region" description="Low complexity" evidence="2">
    <location>
        <begin position="269"/>
        <end position="278"/>
    </location>
</feature>
<evidence type="ECO:0000256" key="2">
    <source>
        <dbReference type="SAM" id="MobiDB-lite"/>
    </source>
</evidence>
<keyword evidence="1" id="KW-0175">Coiled coil</keyword>
<dbReference type="Proteomes" id="UP000320390">
    <property type="component" value="Chromosome"/>
</dbReference>
<keyword evidence="3" id="KW-1133">Transmembrane helix</keyword>
<accession>A0A518EPJ4</accession>
<feature type="region of interest" description="Disordered" evidence="2">
    <location>
        <begin position="260"/>
        <end position="286"/>
    </location>
</feature>
<evidence type="ECO:0000313" key="5">
    <source>
        <dbReference type="Proteomes" id="UP000320390"/>
    </source>
</evidence>
<feature type="coiled-coil region" evidence="1">
    <location>
        <begin position="176"/>
        <end position="259"/>
    </location>
</feature>
<sequence length="399" mass="42347">MNSPDTTSKASDSLEPLYHRVVRGSRLSLWGETTARGVLGSSLAFAGALLVGRSILGRDLIDSGSAWIMLGASWLVVGAAAWWHAGEGAMTRREAALWLDLRSDASGRVVTANEITEASAAPWRSDAESRARGVIDVPRARWSRTVLAMALGAAALFATRYVPLRALAGGGQGAITEVLQERLADVMEKLEVLDEEVALEEEERAELEASLERLEEAIQDDPDIEATYEALDRMEEQLAARAEEALADAKAALESLAEQQLDPSRDASGDAAPGAASDVRSEERQAGLQAMEQGLSDMALAELSRLAAGDLSELSKDDLQRLSAALESAMSEPLSALEDAGLLSSARVDSLQNSLKGSPSSFKPAGELRELSDEQLAMLGLCPDCGQEPCDRCASSGEP</sequence>